<dbReference type="Proteomes" id="UP000062260">
    <property type="component" value="Chromosome"/>
</dbReference>
<dbReference type="RefSeq" id="WP_067980354.1">
    <property type="nucleotide sequence ID" value="NZ_CP014163.1"/>
</dbReference>
<comment type="similarity">
    <text evidence="2 4">Belongs to the bacterial solute-binding protein 3 family.</text>
</comment>
<dbReference type="SUPFAM" id="SSF53850">
    <property type="entry name" value="Periplasmic binding protein-like II"/>
    <property type="match status" value="1"/>
</dbReference>
<evidence type="ECO:0000256" key="4">
    <source>
        <dbReference type="RuleBase" id="RU003744"/>
    </source>
</evidence>
<keyword evidence="3" id="KW-0732">Signal</keyword>
<evidence type="ECO:0000256" key="3">
    <source>
        <dbReference type="ARBA" id="ARBA00022729"/>
    </source>
</evidence>
<gene>
    <name evidence="5" type="ORF">AWM75_07535</name>
</gene>
<evidence type="ECO:0000256" key="1">
    <source>
        <dbReference type="ARBA" id="ARBA00004196"/>
    </source>
</evidence>
<dbReference type="Pfam" id="PF00497">
    <property type="entry name" value="SBP_bac_3"/>
    <property type="match status" value="1"/>
</dbReference>
<protein>
    <submittedName>
        <fullName evidence="5">Uncharacterized protein</fullName>
    </submittedName>
</protein>
<evidence type="ECO:0000313" key="6">
    <source>
        <dbReference type="Proteomes" id="UP000062260"/>
    </source>
</evidence>
<comment type="subcellular location">
    <subcellularLocation>
        <location evidence="1">Cell envelope</location>
    </subcellularLocation>
</comment>
<dbReference type="InterPro" id="IPR001638">
    <property type="entry name" value="Solute-binding_3/MltF_N"/>
</dbReference>
<dbReference type="KEGG" id="auh:AWM75_07535"/>
<dbReference type="PROSITE" id="PS01039">
    <property type="entry name" value="SBP_BACTERIAL_3"/>
    <property type="match status" value="1"/>
</dbReference>
<evidence type="ECO:0000313" key="5">
    <source>
        <dbReference type="EMBL" id="AMB99825.1"/>
    </source>
</evidence>
<dbReference type="EMBL" id="CP014163">
    <property type="protein sequence ID" value="AMB99825.1"/>
    <property type="molecule type" value="Genomic_DNA"/>
</dbReference>
<dbReference type="AlphaFoldDB" id="A0A0X8FM43"/>
<reference evidence="5 6" key="1">
    <citation type="journal article" date="2016" name="Genome Announc.">
        <title>Complete Genome Sequences of Aerococcus christensenii CCUG 28831T, Aerococcus sanguinicola CCUG 43001T, Aerococcus urinae CCUG 36881T, Aerococcus urinaeequi CCUG 28094T, Aerococcus urinaehominis CCUG 42038 BT, and Aerococcus viridans CCUG 4311T.</title>
        <authorList>
            <person name="Carkaci D."/>
            <person name="Dargis R."/>
            <person name="Nielsen X.C."/>
            <person name="Skovgaard O."/>
            <person name="Fuursted K."/>
            <person name="Christensen J.J."/>
        </authorList>
    </citation>
    <scope>NUCLEOTIDE SEQUENCE [LARGE SCALE GENOMIC DNA]</scope>
    <source>
        <strain evidence="5 6">CCUG42038B</strain>
    </source>
</reference>
<dbReference type="SMART" id="SM00062">
    <property type="entry name" value="PBPb"/>
    <property type="match status" value="1"/>
</dbReference>
<proteinExistence type="inferred from homology"/>
<dbReference type="InterPro" id="IPR018313">
    <property type="entry name" value="SBP_3_CS"/>
</dbReference>
<reference evidence="6" key="2">
    <citation type="submission" date="2016-01" db="EMBL/GenBank/DDBJ databases">
        <title>Six Aerococcus type strain genome sequencing and assembly using PacBio and Illumina Hiseq.</title>
        <authorList>
            <person name="Carkaci D."/>
            <person name="Dargis R."/>
            <person name="Nielsen X.C."/>
            <person name="Skovgaard O."/>
            <person name="Fuursted K."/>
            <person name="Christensen J.J."/>
        </authorList>
    </citation>
    <scope>NUCLEOTIDE SEQUENCE [LARGE SCALE GENOMIC DNA]</scope>
    <source>
        <strain evidence="6">CCUG42038B</strain>
    </source>
</reference>
<evidence type="ECO:0000256" key="2">
    <source>
        <dbReference type="ARBA" id="ARBA00010333"/>
    </source>
</evidence>
<dbReference type="GO" id="GO:0030313">
    <property type="term" value="C:cell envelope"/>
    <property type="evidence" value="ECO:0007669"/>
    <property type="project" value="UniProtKB-SubCell"/>
</dbReference>
<dbReference type="PROSITE" id="PS51257">
    <property type="entry name" value="PROKAR_LIPOPROTEIN"/>
    <property type="match status" value="1"/>
</dbReference>
<keyword evidence="6" id="KW-1185">Reference proteome</keyword>
<name>A0A0X8FM43_9LACT</name>
<sequence length="264" mass="28752">MKRLFGLVLTVGLFLAGCGASQSGQETGGSTNQTLQIGATGQSFPNSYLEGDKLVGYDVEVAEKIAENLGYEVEWTTASFDGLMGQLETKRLDTIANNFAGTPKRAEAYAFSDPYNYAYTGIGVLADSSYQSIADLEGQTIGGVFGSNKTEALNKYIEDHGANINVKTYENREGAELDVSQGRNAGFVQDAANIEANIAQKKAPFRVLLVKDIPHDNIVFPFADDEEGRALRDQFNQELEKLRADGTLKALSEKYYGIDVTEER</sequence>
<dbReference type="STRING" id="128944.AWM75_07535"/>
<dbReference type="PANTHER" id="PTHR35936">
    <property type="entry name" value="MEMBRANE-BOUND LYTIC MUREIN TRANSGLYCOSYLASE F"/>
    <property type="match status" value="1"/>
</dbReference>
<accession>A0A0X8FM43</accession>
<organism evidence="5 6">
    <name type="scientific">Aerococcus urinaehominis</name>
    <dbReference type="NCBI Taxonomy" id="128944"/>
    <lineage>
        <taxon>Bacteria</taxon>
        <taxon>Bacillati</taxon>
        <taxon>Bacillota</taxon>
        <taxon>Bacilli</taxon>
        <taxon>Lactobacillales</taxon>
        <taxon>Aerococcaceae</taxon>
        <taxon>Aerococcus</taxon>
    </lineage>
</organism>
<dbReference type="Gene3D" id="3.40.190.10">
    <property type="entry name" value="Periplasmic binding protein-like II"/>
    <property type="match status" value="2"/>
</dbReference>
<dbReference type="PANTHER" id="PTHR35936:SF19">
    <property type="entry name" value="AMINO-ACID-BINDING PROTEIN YXEM-RELATED"/>
    <property type="match status" value="1"/>
</dbReference>
<dbReference type="OrthoDB" id="8613538at2"/>